<evidence type="ECO:0000313" key="2">
    <source>
        <dbReference type="EMBL" id="MFD1124212.1"/>
    </source>
</evidence>
<protein>
    <submittedName>
        <fullName evidence="2">GNAT family N-acetyltransferase</fullName>
        <ecNumber evidence="2">2.3.-.-</ecNumber>
    </submittedName>
</protein>
<dbReference type="InterPro" id="IPR016181">
    <property type="entry name" value="Acyl_CoA_acyltransferase"/>
</dbReference>
<dbReference type="Proteomes" id="UP001597156">
    <property type="component" value="Unassembled WGS sequence"/>
</dbReference>
<gene>
    <name evidence="2" type="ORF">ACFQ22_02385</name>
</gene>
<evidence type="ECO:0000259" key="1">
    <source>
        <dbReference type="PROSITE" id="PS51186"/>
    </source>
</evidence>
<accession>A0ABW3PG31</accession>
<dbReference type="RefSeq" id="WP_121977813.1">
    <property type="nucleotide sequence ID" value="NZ_JBHTLH010000005.1"/>
</dbReference>
<dbReference type="GO" id="GO:0016746">
    <property type="term" value="F:acyltransferase activity"/>
    <property type="evidence" value="ECO:0007669"/>
    <property type="project" value="UniProtKB-KW"/>
</dbReference>
<dbReference type="PROSITE" id="PS51186">
    <property type="entry name" value="GNAT"/>
    <property type="match status" value="1"/>
</dbReference>
<dbReference type="PANTHER" id="PTHR43305">
    <property type="entry name" value="FAMILY N-ACETYLTRANSFERASE, PUTATIVE (AFU_ORTHOLOGUE AFUA_2G01380)-RELATED"/>
    <property type="match status" value="1"/>
</dbReference>
<dbReference type="Pfam" id="PF00583">
    <property type="entry name" value="Acetyltransf_1"/>
    <property type="match status" value="1"/>
</dbReference>
<comment type="caution">
    <text evidence="2">The sequence shown here is derived from an EMBL/GenBank/DDBJ whole genome shotgun (WGS) entry which is preliminary data.</text>
</comment>
<feature type="domain" description="N-acetyltransferase" evidence="1">
    <location>
        <begin position="9"/>
        <end position="162"/>
    </location>
</feature>
<dbReference type="InterPro" id="IPR052777">
    <property type="entry name" value="Acetyltransferase_Enz"/>
</dbReference>
<name>A0ABW3PG31_9LACO</name>
<dbReference type="SUPFAM" id="SSF55729">
    <property type="entry name" value="Acyl-CoA N-acyltransferases (Nat)"/>
    <property type="match status" value="1"/>
</dbReference>
<keyword evidence="2" id="KW-0012">Acyltransferase</keyword>
<evidence type="ECO:0000313" key="3">
    <source>
        <dbReference type="Proteomes" id="UP001597156"/>
    </source>
</evidence>
<sequence>MEQPSDQKVTYRHAKTRRDFEVAKDLFIEYEKVMQLDLSFQNFDDELKELPKRYGQPTGDLILASVGHQLAGGIAVHQFEPGIAEMKRLYVKNQFRSLGIGHELVARILASAQRLGYRAIRLDTIPRMKAAQKIYREAGFKDIPPYRYNPVPDALFLECQLTH</sequence>
<reference evidence="3" key="1">
    <citation type="journal article" date="2019" name="Int. J. Syst. Evol. Microbiol.">
        <title>The Global Catalogue of Microorganisms (GCM) 10K type strain sequencing project: providing services to taxonomists for standard genome sequencing and annotation.</title>
        <authorList>
            <consortium name="The Broad Institute Genomics Platform"/>
            <consortium name="The Broad Institute Genome Sequencing Center for Infectious Disease"/>
            <person name="Wu L."/>
            <person name="Ma J."/>
        </authorList>
    </citation>
    <scope>NUCLEOTIDE SEQUENCE [LARGE SCALE GENOMIC DNA]</scope>
    <source>
        <strain evidence="3">CCUG 71848</strain>
    </source>
</reference>
<dbReference type="PANTHER" id="PTHR43305:SF1">
    <property type="entry name" value="FAMILY N-ACETYLTRANSFERASE, PUTATIVE (AFU_ORTHOLOGUE AFUA_2G01380)-RELATED"/>
    <property type="match status" value="1"/>
</dbReference>
<organism evidence="2 3">
    <name type="scientific">Lentilactobacillus raoultii</name>
    <dbReference type="NCBI Taxonomy" id="1987503"/>
    <lineage>
        <taxon>Bacteria</taxon>
        <taxon>Bacillati</taxon>
        <taxon>Bacillota</taxon>
        <taxon>Bacilli</taxon>
        <taxon>Lactobacillales</taxon>
        <taxon>Lactobacillaceae</taxon>
        <taxon>Lentilactobacillus</taxon>
    </lineage>
</organism>
<dbReference type="InterPro" id="IPR000182">
    <property type="entry name" value="GNAT_dom"/>
</dbReference>
<dbReference type="EC" id="2.3.-.-" evidence="2"/>
<proteinExistence type="predicted"/>
<dbReference type="EMBL" id="JBHTLH010000005">
    <property type="protein sequence ID" value="MFD1124212.1"/>
    <property type="molecule type" value="Genomic_DNA"/>
</dbReference>
<keyword evidence="3" id="KW-1185">Reference proteome</keyword>
<dbReference type="Gene3D" id="3.40.630.30">
    <property type="match status" value="1"/>
</dbReference>
<keyword evidence="2" id="KW-0808">Transferase</keyword>
<dbReference type="CDD" id="cd04301">
    <property type="entry name" value="NAT_SF"/>
    <property type="match status" value="1"/>
</dbReference>